<dbReference type="EMBL" id="JAHZST010000006">
    <property type="protein sequence ID" value="MBW8184118.1"/>
    <property type="molecule type" value="Genomic_DNA"/>
</dbReference>
<dbReference type="Proteomes" id="UP001195963">
    <property type="component" value="Unassembled WGS sequence"/>
</dbReference>
<reference evidence="2 3" key="1">
    <citation type="submission" date="2021-07" db="EMBL/GenBank/DDBJ databases">
        <title>Shewanella sp. nov, isolated from SCS.</title>
        <authorList>
            <person name="Cao W.R."/>
        </authorList>
    </citation>
    <scope>NUCLEOTIDE SEQUENCE [LARGE SCALE GENOMIC DNA]</scope>
    <source>
        <strain evidence="2 3">NR704-98</strain>
    </source>
</reference>
<comment type="caution">
    <text evidence="2">The sequence shown here is derived from an EMBL/GenBank/DDBJ whole genome shotgun (WGS) entry which is preliminary data.</text>
</comment>
<feature type="signal peptide" evidence="1">
    <location>
        <begin position="1"/>
        <end position="24"/>
    </location>
</feature>
<gene>
    <name evidence="2" type="ORF">K0625_10565</name>
</gene>
<organism evidence="2 3">
    <name type="scientific">Shewanella nanhaiensis</name>
    <dbReference type="NCBI Taxonomy" id="2864872"/>
    <lineage>
        <taxon>Bacteria</taxon>
        <taxon>Pseudomonadati</taxon>
        <taxon>Pseudomonadota</taxon>
        <taxon>Gammaproteobacteria</taxon>
        <taxon>Alteromonadales</taxon>
        <taxon>Shewanellaceae</taxon>
        <taxon>Shewanella</taxon>
    </lineage>
</organism>
<accession>A0ABS7E351</accession>
<name>A0ABS7E351_9GAMM</name>
<evidence type="ECO:0000256" key="1">
    <source>
        <dbReference type="SAM" id="SignalP"/>
    </source>
</evidence>
<dbReference type="RefSeq" id="WP_012326440.1">
    <property type="nucleotide sequence ID" value="NZ_JAHZST010000006.1"/>
</dbReference>
<sequence>MKLRSLSIVIAVTMLSGCAGLMHGQDTEKFNTYMSAGDFAGASQFALEKSGYNPEEKTVDDLLWAIEAGATLSYAGQFEKSISLLDASESMMKKEDQESLVNDASEVGLSMLGNDAMMAYEQTQYDGVMANSIKAWSFAFNNEHGDARVEWNRAEERQRRAAEYFAKQIKEQKDAEEGEETSEYVAKSVQSEETKKLLAKNGVTLEQWQPYKGYVNPYTTYSYGLNLLVNGKSKSDFQKAEDAFKRVYGLSQSKSVAEDIKLATSLRQGKKNAADGMVWVIFENGQSVVKEEFRIDLPVFLLSDDVSYTGIALPRLKERELAHKHIQIDGVKTETIADMDKIIGAEFEKQYPMILTREITRTVLKTVAQKQAMDSNEILGNLLAVAQVATTNADTRSFSSLPKEFQTTRLKKSGNSVKLKAGTHEILVELDTNAKRHIVYVKAISPLVAPTVRVINI</sequence>
<evidence type="ECO:0000313" key="2">
    <source>
        <dbReference type="EMBL" id="MBW8184118.1"/>
    </source>
</evidence>
<proteinExistence type="predicted"/>
<keyword evidence="1" id="KW-0732">Signal</keyword>
<keyword evidence="3" id="KW-1185">Reference proteome</keyword>
<protein>
    <recommendedName>
        <fullName evidence="4">Lipoprotein</fullName>
    </recommendedName>
</protein>
<feature type="chain" id="PRO_5046426328" description="Lipoprotein" evidence="1">
    <location>
        <begin position="25"/>
        <end position="457"/>
    </location>
</feature>
<evidence type="ECO:0008006" key="4">
    <source>
        <dbReference type="Google" id="ProtNLM"/>
    </source>
</evidence>
<evidence type="ECO:0000313" key="3">
    <source>
        <dbReference type="Proteomes" id="UP001195963"/>
    </source>
</evidence>
<dbReference type="PROSITE" id="PS51257">
    <property type="entry name" value="PROKAR_LIPOPROTEIN"/>
    <property type="match status" value="1"/>
</dbReference>